<accession>A0ABV5GLV0</accession>
<evidence type="ECO:0000313" key="2">
    <source>
        <dbReference type="Proteomes" id="UP001589607"/>
    </source>
</evidence>
<keyword evidence="2" id="KW-1185">Reference proteome</keyword>
<proteinExistence type="predicted"/>
<dbReference type="EMBL" id="JBHMEY010000015">
    <property type="protein sequence ID" value="MFB9096352.1"/>
    <property type="molecule type" value="Genomic_DNA"/>
</dbReference>
<reference evidence="1 2" key="1">
    <citation type="submission" date="2024-09" db="EMBL/GenBank/DDBJ databases">
        <authorList>
            <person name="Sun Q."/>
            <person name="Mori K."/>
        </authorList>
    </citation>
    <scope>NUCLEOTIDE SEQUENCE [LARGE SCALE GENOMIC DNA]</scope>
    <source>
        <strain evidence="1 2">CECT 7955</strain>
    </source>
</reference>
<organism evidence="1 2">
    <name type="scientific">Flavobacterium jumunjinense</name>
    <dbReference type="NCBI Taxonomy" id="998845"/>
    <lineage>
        <taxon>Bacteria</taxon>
        <taxon>Pseudomonadati</taxon>
        <taxon>Bacteroidota</taxon>
        <taxon>Flavobacteriia</taxon>
        <taxon>Flavobacteriales</taxon>
        <taxon>Flavobacteriaceae</taxon>
        <taxon>Flavobacterium</taxon>
    </lineage>
</organism>
<gene>
    <name evidence="1" type="ORF">ACFFVF_07480</name>
</gene>
<dbReference type="RefSeq" id="WP_236455499.1">
    <property type="nucleotide sequence ID" value="NZ_CBCSGE010000022.1"/>
</dbReference>
<dbReference type="Proteomes" id="UP001589607">
    <property type="component" value="Unassembled WGS sequence"/>
</dbReference>
<evidence type="ECO:0000313" key="1">
    <source>
        <dbReference type="EMBL" id="MFB9096352.1"/>
    </source>
</evidence>
<protein>
    <submittedName>
        <fullName evidence="1">Uncharacterized protein</fullName>
    </submittedName>
</protein>
<sequence>MDKRIKRLMVFLSIAVLGILFLILLSFVNTIRKERNCEFANIDNIEINTGIDIPEIITSDCNYDEDFNLKYAYFKLKELDKTDYILKNEFEKFQTISQLNIGKDSILLDKINTIEANLEHSHFVSNHRSDNNNVVVFNSKTNELWVVIHFKD</sequence>
<name>A0ABV5GLV0_9FLAO</name>
<comment type="caution">
    <text evidence="1">The sequence shown here is derived from an EMBL/GenBank/DDBJ whole genome shotgun (WGS) entry which is preliminary data.</text>
</comment>